<proteinExistence type="inferred from homology"/>
<evidence type="ECO:0000313" key="8">
    <source>
        <dbReference type="EMBL" id="SDO22916.1"/>
    </source>
</evidence>
<dbReference type="Gene3D" id="3.40.50.360">
    <property type="match status" value="1"/>
</dbReference>
<evidence type="ECO:0000259" key="7">
    <source>
        <dbReference type="Pfam" id="PF02525"/>
    </source>
</evidence>
<dbReference type="InterPro" id="IPR003680">
    <property type="entry name" value="Flavodoxin_fold"/>
</dbReference>
<keyword evidence="2 6" id="KW-0288">FMN</keyword>
<name>A0A1H0HUQ2_9HYPH</name>
<dbReference type="InterPro" id="IPR029039">
    <property type="entry name" value="Flavoprotein-like_sf"/>
</dbReference>
<keyword evidence="3 6" id="KW-0560">Oxidoreductase</keyword>
<dbReference type="EC" id="1.6.5.-" evidence="6"/>
<reference evidence="8 9" key="1">
    <citation type="submission" date="2016-10" db="EMBL/GenBank/DDBJ databases">
        <authorList>
            <person name="de Groot N.N."/>
        </authorList>
    </citation>
    <scope>NUCLEOTIDE SEQUENCE [LARGE SCALE GENOMIC DNA]</scope>
    <source>
        <strain evidence="9">L7-484,KACC 16230,DSM 25025</strain>
    </source>
</reference>
<dbReference type="Proteomes" id="UP000198793">
    <property type="component" value="Unassembled WGS sequence"/>
</dbReference>
<comment type="subunit">
    <text evidence="6">Homodimer.</text>
</comment>
<evidence type="ECO:0000256" key="5">
    <source>
        <dbReference type="ARBA" id="ARBA00048542"/>
    </source>
</evidence>
<evidence type="ECO:0000313" key="9">
    <source>
        <dbReference type="Proteomes" id="UP000198793"/>
    </source>
</evidence>
<keyword evidence="9" id="KW-1185">Reference proteome</keyword>
<protein>
    <recommendedName>
        <fullName evidence="6">FMN dependent NADH:quinone oxidoreductase</fullName>
        <ecNumber evidence="6">1.6.5.-</ecNumber>
    </recommendedName>
    <alternativeName>
        <fullName evidence="6">Azo-dye reductase</fullName>
    </alternativeName>
    <alternativeName>
        <fullName evidence="6">FMN-dependent NADH-azo compound oxidoreductase</fullName>
    </alternativeName>
    <alternativeName>
        <fullName evidence="6">FMN-dependent NADH-azoreductase</fullName>
        <ecNumber evidence="6">1.7.1.17</ecNumber>
    </alternativeName>
</protein>
<comment type="cofactor">
    <cofactor evidence="6">
        <name>FMN</name>
        <dbReference type="ChEBI" id="CHEBI:58210"/>
    </cofactor>
    <text evidence="6">Binds 1 FMN per subunit.</text>
</comment>
<accession>A0A1H0HUQ2</accession>
<comment type="function">
    <text evidence="6">Quinone reductase that provides resistance to thiol-specific stress caused by electrophilic quinones.</text>
</comment>
<dbReference type="OrthoDB" id="9787136at2"/>
<dbReference type="EC" id="1.7.1.17" evidence="6"/>
<comment type="catalytic activity">
    <reaction evidence="5">
        <text>N,N-dimethyl-1,4-phenylenediamine + anthranilate + 2 NAD(+) = 2-(4-dimethylaminophenyl)diazenylbenzoate + 2 NADH + 2 H(+)</text>
        <dbReference type="Rhea" id="RHEA:55872"/>
        <dbReference type="ChEBI" id="CHEBI:15378"/>
        <dbReference type="ChEBI" id="CHEBI:15783"/>
        <dbReference type="ChEBI" id="CHEBI:16567"/>
        <dbReference type="ChEBI" id="CHEBI:57540"/>
        <dbReference type="ChEBI" id="CHEBI:57945"/>
        <dbReference type="ChEBI" id="CHEBI:71579"/>
        <dbReference type="EC" id="1.7.1.17"/>
    </reaction>
    <physiologicalReaction direction="right-to-left" evidence="5">
        <dbReference type="Rhea" id="RHEA:55874"/>
    </physiologicalReaction>
</comment>
<feature type="binding site" evidence="6">
    <location>
        <position position="9"/>
    </location>
    <ligand>
        <name>FMN</name>
        <dbReference type="ChEBI" id="CHEBI:58210"/>
    </ligand>
</feature>
<sequence>MKLLHLDSSILGENSVSRALSRAVVERLTSEDPTLAVTYRDLAAHPIGHLSGRYLAGQSPEVQHDQALQEDLALGGQVLEEFLAADVVVIGVALYNFTISSQLKSWVDRILVAGRTFRYTDKGPEGLAGTKRVVLAVARGGVYSGNAPAAPFEHAETYMRTILGFIGITDPEVIVAEGIALGPDQRAEATRNALDAIAALPARRPLAA</sequence>
<evidence type="ECO:0000256" key="1">
    <source>
        <dbReference type="ARBA" id="ARBA00022630"/>
    </source>
</evidence>
<comment type="catalytic activity">
    <reaction evidence="6">
        <text>2 a quinone + NADH + H(+) = 2 a 1,4-benzosemiquinone + NAD(+)</text>
        <dbReference type="Rhea" id="RHEA:65952"/>
        <dbReference type="ChEBI" id="CHEBI:15378"/>
        <dbReference type="ChEBI" id="CHEBI:57540"/>
        <dbReference type="ChEBI" id="CHEBI:57945"/>
        <dbReference type="ChEBI" id="CHEBI:132124"/>
        <dbReference type="ChEBI" id="CHEBI:134225"/>
    </reaction>
</comment>
<organism evidence="8 9">
    <name type="scientific">Aureimonas jatrophae</name>
    <dbReference type="NCBI Taxonomy" id="1166073"/>
    <lineage>
        <taxon>Bacteria</taxon>
        <taxon>Pseudomonadati</taxon>
        <taxon>Pseudomonadota</taxon>
        <taxon>Alphaproteobacteria</taxon>
        <taxon>Hyphomicrobiales</taxon>
        <taxon>Aurantimonadaceae</taxon>
        <taxon>Aureimonas</taxon>
    </lineage>
</organism>
<feature type="domain" description="Flavodoxin-like fold" evidence="7">
    <location>
        <begin position="1"/>
        <end position="199"/>
    </location>
</feature>
<dbReference type="PANTHER" id="PTHR43741">
    <property type="entry name" value="FMN-DEPENDENT NADH-AZOREDUCTASE 1"/>
    <property type="match status" value="1"/>
</dbReference>
<dbReference type="GO" id="GO:0016655">
    <property type="term" value="F:oxidoreductase activity, acting on NAD(P)H, quinone or similar compound as acceptor"/>
    <property type="evidence" value="ECO:0007669"/>
    <property type="project" value="InterPro"/>
</dbReference>
<dbReference type="SUPFAM" id="SSF52218">
    <property type="entry name" value="Flavoproteins"/>
    <property type="match status" value="1"/>
</dbReference>
<dbReference type="RefSeq" id="WP_090673196.1">
    <property type="nucleotide sequence ID" value="NZ_FNIT01000004.1"/>
</dbReference>
<dbReference type="AlphaFoldDB" id="A0A1H0HUQ2"/>
<dbReference type="STRING" id="1166073.SAMN05192530_104295"/>
<dbReference type="InterPro" id="IPR023048">
    <property type="entry name" value="NADH:quinone_OxRdtase_FMN_depd"/>
</dbReference>
<dbReference type="EMBL" id="FNIT01000004">
    <property type="protein sequence ID" value="SDO22916.1"/>
    <property type="molecule type" value="Genomic_DNA"/>
</dbReference>
<comment type="caution">
    <text evidence="6">Lacks conserved residue(s) required for the propagation of feature annotation.</text>
</comment>
<dbReference type="InterPro" id="IPR050104">
    <property type="entry name" value="FMN-dep_NADH:Q_OxRdtase_AzoR1"/>
</dbReference>
<comment type="function">
    <text evidence="6">Also exhibits azoreductase activity. Catalyzes the reductive cleavage of the azo bond in aromatic azo compounds to the corresponding amines.</text>
</comment>
<evidence type="ECO:0000256" key="4">
    <source>
        <dbReference type="ARBA" id="ARBA00023027"/>
    </source>
</evidence>
<dbReference type="GO" id="GO:0009055">
    <property type="term" value="F:electron transfer activity"/>
    <property type="evidence" value="ECO:0007669"/>
    <property type="project" value="UniProtKB-UniRule"/>
</dbReference>
<dbReference type="Pfam" id="PF02525">
    <property type="entry name" value="Flavodoxin_2"/>
    <property type="match status" value="1"/>
</dbReference>
<comment type="similarity">
    <text evidence="6">Belongs to the azoreductase type 1 family.</text>
</comment>
<evidence type="ECO:0000256" key="2">
    <source>
        <dbReference type="ARBA" id="ARBA00022643"/>
    </source>
</evidence>
<keyword evidence="1 6" id="KW-0285">Flavoprotein</keyword>
<dbReference type="HAMAP" id="MF_01216">
    <property type="entry name" value="Azoreductase_type1"/>
    <property type="match status" value="1"/>
</dbReference>
<evidence type="ECO:0000256" key="3">
    <source>
        <dbReference type="ARBA" id="ARBA00023002"/>
    </source>
</evidence>
<dbReference type="GO" id="GO:0016652">
    <property type="term" value="F:oxidoreductase activity, acting on NAD(P)H as acceptor"/>
    <property type="evidence" value="ECO:0007669"/>
    <property type="project" value="UniProtKB-UniRule"/>
</dbReference>
<feature type="binding site" evidence="6">
    <location>
        <begin position="15"/>
        <end position="17"/>
    </location>
    <ligand>
        <name>FMN</name>
        <dbReference type="ChEBI" id="CHEBI:58210"/>
    </ligand>
</feature>
<gene>
    <name evidence="6" type="primary">azoR</name>
    <name evidence="8" type="ORF">SAMN05192530_104295</name>
</gene>
<keyword evidence="4 6" id="KW-0520">NAD</keyword>
<dbReference type="PANTHER" id="PTHR43741:SF4">
    <property type="entry name" value="FMN-DEPENDENT NADH:QUINONE OXIDOREDUCTASE"/>
    <property type="match status" value="1"/>
</dbReference>
<evidence type="ECO:0000256" key="6">
    <source>
        <dbReference type="HAMAP-Rule" id="MF_01216"/>
    </source>
</evidence>
<dbReference type="GO" id="GO:0010181">
    <property type="term" value="F:FMN binding"/>
    <property type="evidence" value="ECO:0007669"/>
    <property type="project" value="UniProtKB-UniRule"/>
</dbReference>